<organism evidence="10 11">
    <name type="scientific">Vibrio agarivorans</name>
    <dbReference type="NCBI Taxonomy" id="153622"/>
    <lineage>
        <taxon>Bacteria</taxon>
        <taxon>Pseudomonadati</taxon>
        <taxon>Pseudomonadota</taxon>
        <taxon>Gammaproteobacteria</taxon>
        <taxon>Vibrionales</taxon>
        <taxon>Vibrionaceae</taxon>
        <taxon>Vibrio</taxon>
    </lineage>
</organism>
<dbReference type="InterPro" id="IPR036318">
    <property type="entry name" value="FAD-bd_PCMH-like_sf"/>
</dbReference>
<dbReference type="InterPro" id="IPR016169">
    <property type="entry name" value="FAD-bd_PCMH_sub2"/>
</dbReference>
<name>A0ABT7Y087_9VIBR</name>
<evidence type="ECO:0000256" key="3">
    <source>
        <dbReference type="ARBA" id="ARBA00022723"/>
    </source>
</evidence>
<dbReference type="SUPFAM" id="SSF55103">
    <property type="entry name" value="FAD-linked oxidases, C-terminal domain"/>
    <property type="match status" value="1"/>
</dbReference>
<sequence length="1016" mass="112694">MLPRLHSKTDVDPVVSSYLSALEAKGFSGDIETQYSSRLAVATDNSVYQQLPQAVVHPKTTQDVVLLGKIGSLPEFERVTFSPRGGGTGTNGQSLTKGIVVDLSRHMNKILEVNAQEGWVRVQTGVIKDQLNDAVRPYGYFFSPDLSTSNRATVGGMINTDASGQGSLKYGKTSDHVLSLQAVFADGSMLESDSFEIDSGDQSCAANAASVTEAVCREFRPQIEAKFPPLNRFLTGYDLKNAITEHDEFNLTRVLCGAEGSLAFITEAKLNLTPIPDARTLVNVKYDTFDSALRNAPLMVEAQALSVETVDSKVLNLAKQDIVWHTVSDLLTDVPGKEMLGINMVEFAGSNPEQVASQVEVLINKLDQQIEQGQSGIIGYQVCNDLVGINRIYNMRKKAVGLLGAAKGKAKPVAFAEDTCVPPENLADFIGEFRELLDKQNLNYGMFGHVDAGVLHVRPALDLCDPMQEQLMHEISDQVVQLVAKYGGLMWGEHGKGFRSEYGPEFFGEELFTQLRRVKAAFDPLNKMNPGKICTPLDSQAELVKVTDTKRGYYDRQIEVKVRDSFKAAMECNGNGLCFNYDTSSPMCPSMKVTADRRQSPKGRAGLVREWLRQLSEQGVDILDVEQESLHKSATIKEMIERVRNSLNKRHEYDFSHEVYDAMNGCLACKACASQCPIKVDVPSFRSRFLNAYYSRYQRPIKDYLVANIETLLPVMGAVPQVTNAVLKQGWVQSLTEKTVGYIDAPLLSVPTLKQRSEAYELFDLQRLNAVSPSERDNYVLIVQDPFTSYYDADVVEDFCLLVKKLGKTPVMLPFKPNGKAQHIKGFLRQFAKGAKNTAAFLETVASLGIPMVGVDPALVLCYRDEYNEILGESRGDFDVLTAHEWFVPRLEQFDSHLEQVEQRGSNEEPWYLFAHCTEKTKLPNAEKEWGAIFTHFGAVLNTVPVGCCGMAGTFGHESDKLQMSKDIYGLSWKGNLDSLPKERCLVTGYSCRSQVKRFEGTITLHPVQALLKHLA</sequence>
<feature type="domain" description="FAD-binding PCMH-type" evidence="9">
    <location>
        <begin position="48"/>
        <end position="275"/>
    </location>
</feature>
<dbReference type="InterPro" id="IPR006094">
    <property type="entry name" value="Oxid_FAD_bind_N"/>
</dbReference>
<comment type="cofactor">
    <cofactor evidence="1">
        <name>FAD</name>
        <dbReference type="ChEBI" id="CHEBI:57692"/>
    </cofactor>
</comment>
<keyword evidence="6" id="KW-0408">Iron</keyword>
<dbReference type="Gene3D" id="1.10.45.10">
    <property type="entry name" value="Vanillyl-alcohol Oxidase, Chain A, domain 4"/>
    <property type="match status" value="1"/>
</dbReference>
<feature type="domain" description="4Fe-4S ferredoxin-type" evidence="8">
    <location>
        <begin position="656"/>
        <end position="688"/>
    </location>
</feature>
<dbReference type="RefSeq" id="WP_289961513.1">
    <property type="nucleotide sequence ID" value="NZ_JAUEOZ010000001.1"/>
</dbReference>
<evidence type="ECO:0000313" key="10">
    <source>
        <dbReference type="EMBL" id="MDN2481397.1"/>
    </source>
</evidence>
<gene>
    <name evidence="10" type="ORF">QWJ08_08330</name>
</gene>
<keyword evidence="7" id="KW-0411">Iron-sulfur</keyword>
<keyword evidence="2" id="KW-0285">Flavoprotein</keyword>
<proteinExistence type="predicted"/>
<dbReference type="Proteomes" id="UP001169719">
    <property type="component" value="Unassembled WGS sequence"/>
</dbReference>
<keyword evidence="3" id="KW-0479">Metal-binding</keyword>
<evidence type="ECO:0000256" key="4">
    <source>
        <dbReference type="ARBA" id="ARBA00022827"/>
    </source>
</evidence>
<keyword evidence="5" id="KW-0560">Oxidoreductase</keyword>
<evidence type="ECO:0000256" key="6">
    <source>
        <dbReference type="ARBA" id="ARBA00023004"/>
    </source>
</evidence>
<dbReference type="PANTHER" id="PTHR11748:SF119">
    <property type="entry name" value="D-2-HYDROXYGLUTARATE DEHYDROGENASE"/>
    <property type="match status" value="1"/>
</dbReference>
<dbReference type="Gene3D" id="3.30.70.2740">
    <property type="match status" value="1"/>
</dbReference>
<dbReference type="Pfam" id="PF02913">
    <property type="entry name" value="FAD-oxidase_C"/>
    <property type="match status" value="1"/>
</dbReference>
<dbReference type="InterPro" id="IPR016171">
    <property type="entry name" value="Vanillyl_alc_oxidase_C-sub2"/>
</dbReference>
<evidence type="ECO:0000256" key="1">
    <source>
        <dbReference type="ARBA" id="ARBA00001974"/>
    </source>
</evidence>
<protein>
    <submittedName>
        <fullName evidence="10">FAD-binding and (Fe-S)-binding domain-containing protein</fullName>
    </submittedName>
</protein>
<dbReference type="InterPro" id="IPR004113">
    <property type="entry name" value="FAD-bd_oxidored_4_C"/>
</dbReference>
<dbReference type="PROSITE" id="PS51379">
    <property type="entry name" value="4FE4S_FER_2"/>
    <property type="match status" value="1"/>
</dbReference>
<evidence type="ECO:0000259" key="9">
    <source>
        <dbReference type="PROSITE" id="PS51387"/>
    </source>
</evidence>
<evidence type="ECO:0000256" key="7">
    <source>
        <dbReference type="ARBA" id="ARBA00023014"/>
    </source>
</evidence>
<reference evidence="10" key="1">
    <citation type="submission" date="2024-05" db="EMBL/GenBank/DDBJ databases">
        <title>Genome Sequences of Four Agar- Degrading Marine Bacteria.</title>
        <authorList>
            <person name="Phillips E.K."/>
            <person name="Shaffer J.C."/>
            <person name="Henson M.W."/>
            <person name="Temperton B."/>
            <person name="Thrash C.J."/>
            <person name="Martin M.O."/>
        </authorList>
    </citation>
    <scope>NUCLEOTIDE SEQUENCE</scope>
    <source>
        <strain evidence="10">EKP203</strain>
    </source>
</reference>
<evidence type="ECO:0000313" key="11">
    <source>
        <dbReference type="Proteomes" id="UP001169719"/>
    </source>
</evidence>
<dbReference type="InterPro" id="IPR016164">
    <property type="entry name" value="FAD-linked_Oxase-like_C"/>
</dbReference>
<comment type="caution">
    <text evidence="10">The sequence shown here is derived from an EMBL/GenBank/DDBJ whole genome shotgun (WGS) entry which is preliminary data.</text>
</comment>
<dbReference type="InterPro" id="IPR017896">
    <property type="entry name" value="4Fe4S_Fe-S-bd"/>
</dbReference>
<dbReference type="EMBL" id="JAUEOZ010000001">
    <property type="protein sequence ID" value="MDN2481397.1"/>
    <property type="molecule type" value="Genomic_DNA"/>
</dbReference>
<dbReference type="PROSITE" id="PS00198">
    <property type="entry name" value="4FE4S_FER_1"/>
    <property type="match status" value="1"/>
</dbReference>
<evidence type="ECO:0000259" key="8">
    <source>
        <dbReference type="PROSITE" id="PS51379"/>
    </source>
</evidence>
<dbReference type="PROSITE" id="PS51387">
    <property type="entry name" value="FAD_PCMH"/>
    <property type="match status" value="1"/>
</dbReference>
<keyword evidence="11" id="KW-1185">Reference proteome</keyword>
<dbReference type="SUPFAM" id="SSF46548">
    <property type="entry name" value="alpha-helical ferredoxin"/>
    <property type="match status" value="1"/>
</dbReference>
<dbReference type="Gene3D" id="3.30.465.10">
    <property type="match status" value="1"/>
</dbReference>
<evidence type="ECO:0000256" key="2">
    <source>
        <dbReference type="ARBA" id="ARBA00022630"/>
    </source>
</evidence>
<dbReference type="InterPro" id="IPR016166">
    <property type="entry name" value="FAD-bd_PCMH"/>
</dbReference>
<keyword evidence="4" id="KW-0274">FAD</keyword>
<evidence type="ECO:0000256" key="5">
    <source>
        <dbReference type="ARBA" id="ARBA00023002"/>
    </source>
</evidence>
<dbReference type="SUPFAM" id="SSF56176">
    <property type="entry name" value="FAD-binding/transporter-associated domain-like"/>
    <property type="match status" value="1"/>
</dbReference>
<dbReference type="Pfam" id="PF01565">
    <property type="entry name" value="FAD_binding_4"/>
    <property type="match status" value="1"/>
</dbReference>
<accession>A0ABT7Y087</accession>
<dbReference type="InterPro" id="IPR017900">
    <property type="entry name" value="4Fe4S_Fe_S_CS"/>
</dbReference>
<dbReference type="PANTHER" id="PTHR11748">
    <property type="entry name" value="D-LACTATE DEHYDROGENASE"/>
    <property type="match status" value="1"/>
</dbReference>